<dbReference type="RefSeq" id="WP_007216944.1">
    <property type="nucleotide sequence ID" value="NZ_CABMLT010000002.1"/>
</dbReference>
<dbReference type="CDD" id="cd05651">
    <property type="entry name" value="M20_ArgE_DapE-like"/>
    <property type="match status" value="1"/>
</dbReference>
<comment type="cofactor">
    <cofactor evidence="1">
        <name>Zn(2+)</name>
        <dbReference type="ChEBI" id="CHEBI:29105"/>
    </cofactor>
</comment>
<accession>A0A120A557</accession>
<organism evidence="7 8">
    <name type="scientific">Bacteroides cellulosilyticus</name>
    <dbReference type="NCBI Taxonomy" id="246787"/>
    <lineage>
        <taxon>Bacteria</taxon>
        <taxon>Pseudomonadati</taxon>
        <taxon>Bacteroidota</taxon>
        <taxon>Bacteroidia</taxon>
        <taxon>Bacteroidales</taxon>
        <taxon>Bacteroidaceae</taxon>
        <taxon>Bacteroides</taxon>
    </lineage>
</organism>
<dbReference type="SUPFAM" id="SSF53187">
    <property type="entry name" value="Zn-dependent exopeptidases"/>
    <property type="match status" value="1"/>
</dbReference>
<evidence type="ECO:0000313" key="7">
    <source>
        <dbReference type="EMBL" id="KAA5418934.1"/>
    </source>
</evidence>
<dbReference type="PROSITE" id="PS00758">
    <property type="entry name" value="ARGE_DAPE_CPG2_1"/>
    <property type="match status" value="1"/>
</dbReference>
<evidence type="ECO:0000313" key="8">
    <source>
        <dbReference type="Proteomes" id="UP000448877"/>
    </source>
</evidence>
<dbReference type="AlphaFoldDB" id="A0A120A557"/>
<evidence type="ECO:0000256" key="5">
    <source>
        <dbReference type="ARBA" id="ARBA00023285"/>
    </source>
</evidence>
<keyword evidence="2" id="KW-0479">Metal-binding</keyword>
<dbReference type="Proteomes" id="UP000448877">
    <property type="component" value="Unassembled WGS sequence"/>
</dbReference>
<dbReference type="Gene3D" id="3.30.70.360">
    <property type="match status" value="1"/>
</dbReference>
<dbReference type="PANTHER" id="PTHR43808:SF31">
    <property type="entry name" value="N-ACETYL-L-CITRULLINE DEACETYLASE"/>
    <property type="match status" value="1"/>
</dbReference>
<dbReference type="InterPro" id="IPR011650">
    <property type="entry name" value="Peptidase_M20_dimer"/>
</dbReference>
<evidence type="ECO:0000259" key="6">
    <source>
        <dbReference type="Pfam" id="PF07687"/>
    </source>
</evidence>
<protein>
    <submittedName>
        <fullName evidence="7">M20/M25/M40 family metallo-hydrolase</fullName>
    </submittedName>
</protein>
<dbReference type="InterPro" id="IPR050072">
    <property type="entry name" value="Peptidase_M20A"/>
</dbReference>
<evidence type="ECO:0000256" key="3">
    <source>
        <dbReference type="ARBA" id="ARBA00022801"/>
    </source>
</evidence>
<keyword evidence="3 7" id="KW-0378">Hydrolase</keyword>
<name>A0A120A557_9BACE</name>
<dbReference type="GO" id="GO:0046872">
    <property type="term" value="F:metal ion binding"/>
    <property type="evidence" value="ECO:0007669"/>
    <property type="project" value="UniProtKB-KW"/>
</dbReference>
<feature type="domain" description="Peptidase M20 dimerisation" evidence="6">
    <location>
        <begin position="170"/>
        <end position="272"/>
    </location>
</feature>
<dbReference type="Pfam" id="PF07687">
    <property type="entry name" value="M20_dimer"/>
    <property type="match status" value="1"/>
</dbReference>
<dbReference type="GO" id="GO:0006526">
    <property type="term" value="P:L-arginine biosynthetic process"/>
    <property type="evidence" value="ECO:0007669"/>
    <property type="project" value="TreeGrafter"/>
</dbReference>
<evidence type="ECO:0000256" key="4">
    <source>
        <dbReference type="ARBA" id="ARBA00022833"/>
    </source>
</evidence>
<dbReference type="EMBL" id="VVYV01000015">
    <property type="protein sequence ID" value="KAA5418934.1"/>
    <property type="molecule type" value="Genomic_DNA"/>
</dbReference>
<dbReference type="Gene3D" id="3.40.630.10">
    <property type="entry name" value="Zn peptidases"/>
    <property type="match status" value="1"/>
</dbReference>
<dbReference type="PANTHER" id="PTHR43808">
    <property type="entry name" value="ACETYLORNITHINE DEACETYLASE"/>
    <property type="match status" value="1"/>
</dbReference>
<evidence type="ECO:0000256" key="2">
    <source>
        <dbReference type="ARBA" id="ARBA00022723"/>
    </source>
</evidence>
<dbReference type="InterPro" id="IPR036264">
    <property type="entry name" value="Bact_exopeptidase_dim_dom"/>
</dbReference>
<sequence length="358" mass="39506">MTYDIPTMVSEATGVLKSLIAIPSLSRDEEKAADYLQNYIELQGMATGRKGNNVWCLSPMFDLNKPTLLLNSHIDTVKAVNGWRKDPFTPTMESNGKLYGLGSNDAGASVVSLLQVFLHLCRTTQKYNLIYLASCEEEVSGKGGIECVLPELPPIHFAIVGEPTEMQPAIAEKGLMVLDVTAYGKAGHAARNEGDNAIYKVLEDIAWFRDHHFEKVSPLLGPVKMSVTQINAGTQHNVIPDRCTFVVDIRSNECYSNQELFAEIQKHITCEAKARSFRLSSSHVEEQHPIVQRAVAMGRVPFGSPTLSDQALMSFPSLKMGPGKSSRSHTADEFIFIQEIEEAIELYLKLLDGAVIHV</sequence>
<gene>
    <name evidence="7" type="ORF">F2Y81_10905</name>
</gene>
<keyword evidence="5" id="KW-0170">Cobalt</keyword>
<proteinExistence type="predicted"/>
<dbReference type="Pfam" id="PF01546">
    <property type="entry name" value="Peptidase_M20"/>
    <property type="match status" value="1"/>
</dbReference>
<dbReference type="InterPro" id="IPR002933">
    <property type="entry name" value="Peptidase_M20"/>
</dbReference>
<evidence type="ECO:0000256" key="1">
    <source>
        <dbReference type="ARBA" id="ARBA00001947"/>
    </source>
</evidence>
<comment type="caution">
    <text evidence="7">The sequence shown here is derived from an EMBL/GenBank/DDBJ whole genome shotgun (WGS) entry which is preliminary data.</text>
</comment>
<keyword evidence="4" id="KW-0862">Zinc</keyword>
<dbReference type="SUPFAM" id="SSF55031">
    <property type="entry name" value="Bacterial exopeptidase dimerisation domain"/>
    <property type="match status" value="1"/>
</dbReference>
<dbReference type="eggNOG" id="COG0624">
    <property type="taxonomic scope" value="Bacteria"/>
</dbReference>
<dbReference type="GO" id="GO:0008777">
    <property type="term" value="F:acetylornithine deacetylase activity"/>
    <property type="evidence" value="ECO:0007669"/>
    <property type="project" value="TreeGrafter"/>
</dbReference>
<reference evidence="7 8" key="1">
    <citation type="journal article" date="2019" name="Nat. Med.">
        <title>A library of human gut bacterial isolates paired with longitudinal multiomics data enables mechanistic microbiome research.</title>
        <authorList>
            <person name="Poyet M."/>
            <person name="Groussin M."/>
            <person name="Gibbons S.M."/>
            <person name="Avila-Pacheco J."/>
            <person name="Jiang X."/>
            <person name="Kearney S.M."/>
            <person name="Perrotta A.R."/>
            <person name="Berdy B."/>
            <person name="Zhao S."/>
            <person name="Lieberman T.D."/>
            <person name="Swanson P.K."/>
            <person name="Smith M."/>
            <person name="Roesemann S."/>
            <person name="Alexander J.E."/>
            <person name="Rich S.A."/>
            <person name="Livny J."/>
            <person name="Vlamakis H."/>
            <person name="Clish C."/>
            <person name="Bullock K."/>
            <person name="Deik A."/>
            <person name="Scott J."/>
            <person name="Pierce K.A."/>
            <person name="Xavier R.J."/>
            <person name="Alm E.J."/>
        </authorList>
    </citation>
    <scope>NUCLEOTIDE SEQUENCE [LARGE SCALE GENOMIC DNA]</scope>
    <source>
        <strain evidence="7 8">BIOML-A6</strain>
    </source>
</reference>
<dbReference type="InterPro" id="IPR001261">
    <property type="entry name" value="ArgE/DapE_CS"/>
</dbReference>
<dbReference type="STRING" id="246787.BcellWH2_02321"/>